<dbReference type="Gene3D" id="2.60.40.10">
    <property type="entry name" value="Immunoglobulins"/>
    <property type="match status" value="1"/>
</dbReference>
<evidence type="ECO:0000313" key="5">
    <source>
        <dbReference type="EMBL" id="KAF0030735.1"/>
    </source>
</evidence>
<evidence type="ECO:0000256" key="1">
    <source>
        <dbReference type="ARBA" id="ARBA00004251"/>
    </source>
</evidence>
<keyword evidence="4" id="KW-0472">Membrane</keyword>
<evidence type="ECO:0000256" key="2">
    <source>
        <dbReference type="ARBA" id="ARBA00022475"/>
    </source>
</evidence>
<sequence>MTCPNDDGKWYKNDKELDEGLTLTLDYDSDTKGSYRCDYKVDETDRTYYFYVKGKACANCVELDASSFGLVIAADMAGTVVLMAIIYKCTKKRSSAGPTPSSKEVTVAMIGNTASRKFFFEIFPGRLAPTSCALRSRNVPRRDGKHSHTHCALIFICCELV</sequence>
<dbReference type="PANTHER" id="PTHR10570">
    <property type="entry name" value="T-CELL SURFACE GLYCOPROTEIN CD3 GAMMA CHAIN / DELTA CHAIN"/>
    <property type="match status" value="1"/>
</dbReference>
<dbReference type="InterPro" id="IPR015484">
    <property type="entry name" value="CD3_esu/gsu/dsu"/>
</dbReference>
<dbReference type="GO" id="GO:0042105">
    <property type="term" value="C:alpha-beta T cell receptor complex"/>
    <property type="evidence" value="ECO:0007669"/>
    <property type="project" value="TreeGrafter"/>
</dbReference>
<protein>
    <submittedName>
        <fullName evidence="5">Uncharacterized protein</fullName>
    </submittedName>
</protein>
<keyword evidence="4" id="KW-1133">Transmembrane helix</keyword>
<dbReference type="EMBL" id="VEVO01000015">
    <property type="protein sequence ID" value="KAF0030735.1"/>
    <property type="molecule type" value="Genomic_DNA"/>
</dbReference>
<gene>
    <name evidence="5" type="ORF">F2P81_017466</name>
</gene>
<comment type="subcellular location">
    <subcellularLocation>
        <location evidence="1">Cell membrane</location>
        <topology evidence="1">Single-pass type I membrane protein</topology>
    </subcellularLocation>
</comment>
<dbReference type="GO" id="GO:0004888">
    <property type="term" value="F:transmembrane signaling receptor activity"/>
    <property type="evidence" value="ECO:0007669"/>
    <property type="project" value="TreeGrafter"/>
</dbReference>
<name>A0A6A4SE02_SCOMX</name>
<dbReference type="GO" id="GO:0007166">
    <property type="term" value="P:cell surface receptor signaling pathway"/>
    <property type="evidence" value="ECO:0007669"/>
    <property type="project" value="TreeGrafter"/>
</dbReference>
<keyword evidence="2" id="KW-1003">Cell membrane</keyword>
<dbReference type="GO" id="GO:0009897">
    <property type="term" value="C:external side of plasma membrane"/>
    <property type="evidence" value="ECO:0007669"/>
    <property type="project" value="TreeGrafter"/>
</dbReference>
<evidence type="ECO:0000256" key="3">
    <source>
        <dbReference type="ARBA" id="ARBA00022729"/>
    </source>
</evidence>
<dbReference type="Proteomes" id="UP000438429">
    <property type="component" value="Unassembled WGS sequence"/>
</dbReference>
<dbReference type="AlphaFoldDB" id="A0A6A4SE02"/>
<accession>A0A6A4SE02</accession>
<dbReference type="PANTHER" id="PTHR10570:SF9">
    <property type="entry name" value="T-CELL SURFACE GLYCOPROTEIN CD3 EPSILON CHAIN"/>
    <property type="match status" value="1"/>
</dbReference>
<proteinExistence type="predicted"/>
<keyword evidence="4" id="KW-0812">Transmembrane</keyword>
<comment type="caution">
    <text evidence="5">The sequence shown here is derived from an EMBL/GenBank/DDBJ whole genome shotgun (WGS) entry which is preliminary data.</text>
</comment>
<dbReference type="InterPro" id="IPR013783">
    <property type="entry name" value="Ig-like_fold"/>
</dbReference>
<dbReference type="Pfam" id="PF16681">
    <property type="entry name" value="Ig_5"/>
    <property type="match status" value="1"/>
</dbReference>
<dbReference type="GO" id="GO:0045059">
    <property type="term" value="P:positive thymic T cell selection"/>
    <property type="evidence" value="ECO:0007669"/>
    <property type="project" value="TreeGrafter"/>
</dbReference>
<reference evidence="5 6" key="1">
    <citation type="submission" date="2019-06" db="EMBL/GenBank/DDBJ databases">
        <title>Draft genomes of female and male turbot (Scophthalmus maximus).</title>
        <authorList>
            <person name="Xu H."/>
            <person name="Xu X.-W."/>
            <person name="Shao C."/>
            <person name="Chen S."/>
        </authorList>
    </citation>
    <scope>NUCLEOTIDE SEQUENCE [LARGE SCALE GENOMIC DNA]</scope>
    <source>
        <strain evidence="5">Ysfricsl-2016a</strain>
        <tissue evidence="5">Blood</tissue>
    </source>
</reference>
<feature type="transmembrane region" description="Helical" evidence="4">
    <location>
        <begin position="68"/>
        <end position="87"/>
    </location>
</feature>
<evidence type="ECO:0000313" key="6">
    <source>
        <dbReference type="Proteomes" id="UP000438429"/>
    </source>
</evidence>
<keyword evidence="3" id="KW-0732">Signal</keyword>
<evidence type="ECO:0000256" key="4">
    <source>
        <dbReference type="SAM" id="Phobius"/>
    </source>
</evidence>
<organism evidence="5 6">
    <name type="scientific">Scophthalmus maximus</name>
    <name type="common">Turbot</name>
    <name type="synonym">Psetta maxima</name>
    <dbReference type="NCBI Taxonomy" id="52904"/>
    <lineage>
        <taxon>Eukaryota</taxon>
        <taxon>Metazoa</taxon>
        <taxon>Chordata</taxon>
        <taxon>Craniata</taxon>
        <taxon>Vertebrata</taxon>
        <taxon>Euteleostomi</taxon>
        <taxon>Actinopterygii</taxon>
        <taxon>Neopterygii</taxon>
        <taxon>Teleostei</taxon>
        <taxon>Neoteleostei</taxon>
        <taxon>Acanthomorphata</taxon>
        <taxon>Carangaria</taxon>
        <taxon>Pleuronectiformes</taxon>
        <taxon>Pleuronectoidei</taxon>
        <taxon>Scophthalmidae</taxon>
        <taxon>Scophthalmus</taxon>
    </lineage>
</organism>